<evidence type="ECO:0000256" key="5">
    <source>
        <dbReference type="ARBA" id="ARBA00022723"/>
    </source>
</evidence>
<comment type="cofactor">
    <cofactor evidence="2 11">
        <name>Mg(2+)</name>
        <dbReference type="ChEBI" id="CHEBI:18420"/>
    </cofactor>
</comment>
<evidence type="ECO:0000256" key="7">
    <source>
        <dbReference type="ARBA" id="ARBA00022777"/>
    </source>
</evidence>
<dbReference type="GO" id="GO:0000287">
    <property type="term" value="F:magnesium ion binding"/>
    <property type="evidence" value="ECO:0007669"/>
    <property type="project" value="UniProtKB-UniRule"/>
</dbReference>
<evidence type="ECO:0000256" key="4">
    <source>
        <dbReference type="ARBA" id="ARBA00022679"/>
    </source>
</evidence>
<comment type="caution">
    <text evidence="12">The sequence shown here is derived from an EMBL/GenBank/DDBJ whole genome shotgun (WGS) entry which is preliminary data.</text>
</comment>
<accession>A0AAP3V393</accession>
<proteinExistence type="inferred from homology"/>
<dbReference type="EC" id="2.7.1.50" evidence="11"/>
<dbReference type="Pfam" id="PF02110">
    <property type="entry name" value="HK"/>
    <property type="match status" value="1"/>
</dbReference>
<comment type="similarity">
    <text evidence="11">Belongs to the Thz kinase family.</text>
</comment>
<comment type="function">
    <text evidence="11">Catalyzes the phosphorylation of the hydroxyl group of 4-methyl-5-beta-hydroxyethylthiazole (THZ).</text>
</comment>
<sequence>MPAHDSPGSSLAAVRDARPLVHNITNHVVMNTTANALLALGASPVMAHAPDEVEELAAMAGALVINIGTLDQPWIAAMRLAALAVGRAGRPWVLDPVGAGATGLRTRTALGLLALGPSLLRGNASEILALAGEAGDLPRGVDSTVGSEAAAEAATALARRAGCVVAVTGAVDLVTDGSRALRIANGHPMMTRVTGTGCTASALAGAFLAALPDPLAAAAHALAMLGLAGERAAGGEVGPGLFQTRLLDELYRLGPAELDEGARIS</sequence>
<name>A0AAP3V393_9PROT</name>
<dbReference type="NCBIfam" id="NF006830">
    <property type="entry name" value="PRK09355.1"/>
    <property type="match status" value="1"/>
</dbReference>
<dbReference type="GO" id="GO:0005524">
    <property type="term" value="F:ATP binding"/>
    <property type="evidence" value="ECO:0007669"/>
    <property type="project" value="UniProtKB-UniRule"/>
</dbReference>
<comment type="catalytic activity">
    <reaction evidence="1 11">
        <text>5-(2-hydroxyethyl)-4-methylthiazole + ATP = 4-methyl-5-(2-phosphooxyethyl)-thiazole + ADP + H(+)</text>
        <dbReference type="Rhea" id="RHEA:24212"/>
        <dbReference type="ChEBI" id="CHEBI:15378"/>
        <dbReference type="ChEBI" id="CHEBI:17957"/>
        <dbReference type="ChEBI" id="CHEBI:30616"/>
        <dbReference type="ChEBI" id="CHEBI:58296"/>
        <dbReference type="ChEBI" id="CHEBI:456216"/>
        <dbReference type="EC" id="2.7.1.50"/>
    </reaction>
</comment>
<feature type="binding site" evidence="11">
    <location>
        <position position="168"/>
    </location>
    <ligand>
        <name>ATP</name>
        <dbReference type="ChEBI" id="CHEBI:30616"/>
    </ligand>
</feature>
<keyword evidence="10 11" id="KW-0784">Thiamine biosynthesis</keyword>
<gene>
    <name evidence="11 12" type="primary">thiM</name>
    <name evidence="12" type="ORF">PZ740_07975</name>
</gene>
<dbReference type="Proteomes" id="UP001301140">
    <property type="component" value="Unassembled WGS sequence"/>
</dbReference>
<evidence type="ECO:0000256" key="9">
    <source>
        <dbReference type="ARBA" id="ARBA00022842"/>
    </source>
</evidence>
<keyword evidence="6 11" id="KW-0547">Nucleotide-binding</keyword>
<keyword evidence="8 11" id="KW-0067">ATP-binding</keyword>
<dbReference type="InterPro" id="IPR000417">
    <property type="entry name" value="Hyethyz_kinase"/>
</dbReference>
<feature type="binding site" evidence="11">
    <location>
        <position position="46"/>
    </location>
    <ligand>
        <name>substrate</name>
    </ligand>
</feature>
<dbReference type="Gene3D" id="3.40.1190.20">
    <property type="match status" value="1"/>
</dbReference>
<dbReference type="GO" id="GO:0004417">
    <property type="term" value="F:hydroxyethylthiazole kinase activity"/>
    <property type="evidence" value="ECO:0007669"/>
    <property type="project" value="UniProtKB-UniRule"/>
</dbReference>
<evidence type="ECO:0000256" key="1">
    <source>
        <dbReference type="ARBA" id="ARBA00001771"/>
    </source>
</evidence>
<dbReference type="SUPFAM" id="SSF53613">
    <property type="entry name" value="Ribokinase-like"/>
    <property type="match status" value="1"/>
</dbReference>
<feature type="binding site" evidence="11">
    <location>
        <position position="195"/>
    </location>
    <ligand>
        <name>substrate</name>
    </ligand>
</feature>
<dbReference type="EMBL" id="JARGEQ010000082">
    <property type="protein sequence ID" value="MDF1586322.1"/>
    <property type="molecule type" value="Genomic_DNA"/>
</dbReference>
<keyword evidence="7 11" id="KW-0418">Kinase</keyword>
<keyword evidence="13" id="KW-1185">Reference proteome</keyword>
<dbReference type="PRINTS" id="PR01099">
    <property type="entry name" value="HYETHTZKNASE"/>
</dbReference>
<dbReference type="GO" id="GO:0009228">
    <property type="term" value="P:thiamine biosynthetic process"/>
    <property type="evidence" value="ECO:0007669"/>
    <property type="project" value="UniProtKB-KW"/>
</dbReference>
<evidence type="ECO:0000256" key="2">
    <source>
        <dbReference type="ARBA" id="ARBA00001946"/>
    </source>
</evidence>
<dbReference type="HAMAP" id="MF_00228">
    <property type="entry name" value="Thz_kinase"/>
    <property type="match status" value="1"/>
</dbReference>
<evidence type="ECO:0000256" key="10">
    <source>
        <dbReference type="ARBA" id="ARBA00022977"/>
    </source>
</evidence>
<protein>
    <recommendedName>
        <fullName evidence="11">Hydroxyethylthiazole kinase</fullName>
        <ecNumber evidence="11">2.7.1.50</ecNumber>
    </recommendedName>
    <alternativeName>
        <fullName evidence="11">4-methyl-5-beta-hydroxyethylthiazole kinase</fullName>
        <shortName evidence="11">TH kinase</shortName>
        <shortName evidence="11">Thz kinase</shortName>
    </alternativeName>
</protein>
<keyword evidence="5 11" id="KW-0479">Metal-binding</keyword>
<dbReference type="NCBIfam" id="TIGR00694">
    <property type="entry name" value="thiM"/>
    <property type="match status" value="1"/>
</dbReference>
<dbReference type="PIRSF" id="PIRSF000513">
    <property type="entry name" value="Thz_kinase"/>
    <property type="match status" value="1"/>
</dbReference>
<comment type="pathway">
    <text evidence="3 11">Cofactor biosynthesis; thiamine diphosphate biosynthesis; 4-methyl-5-(2-phosphoethyl)-thiazole from 5-(2-hydroxyethyl)-4-methylthiazole: step 1/1.</text>
</comment>
<dbReference type="GO" id="GO:0009229">
    <property type="term" value="P:thiamine diphosphate biosynthetic process"/>
    <property type="evidence" value="ECO:0007669"/>
    <property type="project" value="UniProtKB-UniRule"/>
</dbReference>
<keyword evidence="4 11" id="KW-0808">Transferase</keyword>
<dbReference type="InterPro" id="IPR029056">
    <property type="entry name" value="Ribokinase-like"/>
</dbReference>
<evidence type="ECO:0000256" key="3">
    <source>
        <dbReference type="ARBA" id="ARBA00004868"/>
    </source>
</evidence>
<organism evidence="12 13">
    <name type="scientific">Marinimicrococcus flavescens</name>
    <dbReference type="NCBI Taxonomy" id="3031815"/>
    <lineage>
        <taxon>Bacteria</taxon>
        <taxon>Pseudomonadati</taxon>
        <taxon>Pseudomonadota</taxon>
        <taxon>Alphaproteobacteria</taxon>
        <taxon>Geminicoccales</taxon>
        <taxon>Geminicoccaceae</taxon>
        <taxon>Marinimicrococcus</taxon>
    </lineage>
</organism>
<evidence type="ECO:0000256" key="6">
    <source>
        <dbReference type="ARBA" id="ARBA00022741"/>
    </source>
</evidence>
<reference evidence="12 13" key="1">
    <citation type="submission" date="2023-03" db="EMBL/GenBank/DDBJ databases">
        <title>YIM 152171 draft genome.</title>
        <authorList>
            <person name="Yang Z."/>
        </authorList>
    </citation>
    <scope>NUCLEOTIDE SEQUENCE [LARGE SCALE GENOMIC DNA]</scope>
    <source>
        <strain evidence="12 13">YIM 152171</strain>
    </source>
</reference>
<feature type="binding site" evidence="11">
    <location>
        <position position="121"/>
    </location>
    <ligand>
        <name>ATP</name>
        <dbReference type="ChEBI" id="CHEBI:30616"/>
    </ligand>
</feature>
<dbReference type="RefSeq" id="WP_327788738.1">
    <property type="nucleotide sequence ID" value="NZ_JARGEQ010000082.1"/>
</dbReference>
<evidence type="ECO:0000256" key="11">
    <source>
        <dbReference type="HAMAP-Rule" id="MF_00228"/>
    </source>
</evidence>
<evidence type="ECO:0000256" key="8">
    <source>
        <dbReference type="ARBA" id="ARBA00022840"/>
    </source>
</evidence>
<dbReference type="CDD" id="cd01170">
    <property type="entry name" value="THZ_kinase"/>
    <property type="match status" value="1"/>
</dbReference>
<dbReference type="AlphaFoldDB" id="A0AAP3V393"/>
<evidence type="ECO:0000313" key="12">
    <source>
        <dbReference type="EMBL" id="MDF1586322.1"/>
    </source>
</evidence>
<keyword evidence="9 11" id="KW-0460">Magnesium</keyword>
<evidence type="ECO:0000313" key="13">
    <source>
        <dbReference type="Proteomes" id="UP001301140"/>
    </source>
</evidence>